<feature type="region of interest" description="Disordered" evidence="1">
    <location>
        <begin position="1"/>
        <end position="27"/>
    </location>
</feature>
<protein>
    <submittedName>
        <fullName evidence="2">Uncharacterized protein</fullName>
    </submittedName>
</protein>
<sequence>MAHRHATAPPKTSLKSRHRIRRSKRDKGLLGSQELIVGSPAIRDSPLSLELGLVRKINTFGCSAPLQKSLLARSPKRKLSRSWVKSLSPDSHSPMSASCRKKSCLSPLADRTPTNALFANARTRRSVRNGKCESKRKLKPAADGDENGQPYCQFRLEL</sequence>
<gene>
    <name evidence="2" type="ORF">LSP00402_LOCUS13949</name>
</gene>
<proteinExistence type="predicted"/>
<reference evidence="2" key="1">
    <citation type="submission" date="2021-01" db="EMBL/GenBank/DDBJ databases">
        <authorList>
            <person name="Corre E."/>
            <person name="Pelletier E."/>
            <person name="Niang G."/>
            <person name="Scheremetjew M."/>
            <person name="Finn R."/>
            <person name="Kale V."/>
            <person name="Holt S."/>
            <person name="Cochrane G."/>
            <person name="Meng A."/>
            <person name="Brown T."/>
            <person name="Cohen L."/>
        </authorList>
    </citation>
    <scope>NUCLEOTIDE SEQUENCE</scope>
    <source>
        <strain evidence="2">CCMP622</strain>
    </source>
</reference>
<evidence type="ECO:0000256" key="1">
    <source>
        <dbReference type="SAM" id="MobiDB-lite"/>
    </source>
</evidence>
<dbReference type="EMBL" id="HBHP01022439">
    <property type="protein sequence ID" value="CAD9769965.1"/>
    <property type="molecule type" value="Transcribed_RNA"/>
</dbReference>
<organism evidence="2">
    <name type="scientific">Lotharella oceanica</name>
    <dbReference type="NCBI Taxonomy" id="641309"/>
    <lineage>
        <taxon>Eukaryota</taxon>
        <taxon>Sar</taxon>
        <taxon>Rhizaria</taxon>
        <taxon>Cercozoa</taxon>
        <taxon>Chlorarachniophyceae</taxon>
        <taxon>Lotharella</taxon>
    </lineage>
</organism>
<feature type="compositionally biased region" description="Basic residues" evidence="1">
    <location>
        <begin position="14"/>
        <end position="25"/>
    </location>
</feature>
<evidence type="ECO:0000313" key="2">
    <source>
        <dbReference type="EMBL" id="CAD9769965.1"/>
    </source>
</evidence>
<name>A0A7S2TU81_9EUKA</name>
<accession>A0A7S2TU81</accession>
<dbReference type="AlphaFoldDB" id="A0A7S2TU81"/>
<feature type="region of interest" description="Disordered" evidence="1">
    <location>
        <begin position="128"/>
        <end position="149"/>
    </location>
</feature>